<evidence type="ECO:0000256" key="3">
    <source>
        <dbReference type="ARBA" id="ARBA00023163"/>
    </source>
</evidence>
<evidence type="ECO:0000259" key="4">
    <source>
        <dbReference type="PROSITE" id="PS50949"/>
    </source>
</evidence>
<name>A0AAQ1RWN4_9FIRM</name>
<accession>A0AAQ1RWN4</accession>
<evidence type="ECO:0000256" key="2">
    <source>
        <dbReference type="ARBA" id="ARBA00023125"/>
    </source>
</evidence>
<dbReference type="RefSeq" id="WP_021658427.1">
    <property type="nucleotide sequence ID" value="NZ_FQVY01000003.1"/>
</dbReference>
<keyword evidence="2" id="KW-0238">DNA-binding</keyword>
<evidence type="ECO:0000313" key="6">
    <source>
        <dbReference type="EMBL" id="MZL69657.1"/>
    </source>
</evidence>
<dbReference type="InterPro" id="IPR036388">
    <property type="entry name" value="WH-like_DNA-bd_sf"/>
</dbReference>
<dbReference type="Gene3D" id="1.10.10.10">
    <property type="entry name" value="Winged helix-like DNA-binding domain superfamily/Winged helix DNA-binding domain"/>
    <property type="match status" value="1"/>
</dbReference>
<dbReference type="SMART" id="SM00345">
    <property type="entry name" value="HTH_GNTR"/>
    <property type="match status" value="1"/>
</dbReference>
<sequence>MHLDFGSDLPIYQQITRSIEDDIVLGVLPEEGQIPSTTEISVGYKVNPATVAKGYNLLVEQGILYKRRGVGMFVKEGAREILLAKRREDFYGTYVSALLKEAEKLQISVDDVIALLQRAKADRG</sequence>
<dbReference type="PROSITE" id="PS50949">
    <property type="entry name" value="HTH_GNTR"/>
    <property type="match status" value="1"/>
</dbReference>
<gene>
    <name evidence="6" type="ORF">GT747_07800</name>
    <name evidence="5" type="ORF">NE646_06865</name>
    <name evidence="7" type="ORF">SAMN05444424_2321</name>
</gene>
<dbReference type="PANTHER" id="PTHR38445">
    <property type="entry name" value="HTH-TYPE TRANSCRIPTIONAL REPRESSOR YTRA"/>
    <property type="match status" value="1"/>
</dbReference>
<proteinExistence type="predicted"/>
<dbReference type="EMBL" id="JANGAB010000003">
    <property type="protein sequence ID" value="MCQ4949386.1"/>
    <property type="molecule type" value="Genomic_DNA"/>
</dbReference>
<dbReference type="PANTHER" id="PTHR38445:SF10">
    <property type="entry name" value="GNTR-FAMILY TRANSCRIPTIONAL REGULATOR"/>
    <property type="match status" value="1"/>
</dbReference>
<reference evidence="8" key="2">
    <citation type="submission" date="2016-11" db="EMBL/GenBank/DDBJ databases">
        <authorList>
            <person name="Jaros S."/>
            <person name="Januszkiewicz K."/>
            <person name="Wedrychowicz H."/>
        </authorList>
    </citation>
    <scope>NUCLEOTIDE SEQUENCE [LARGE SCALE GENOMIC DNA]</scope>
    <source>
        <strain evidence="8">DSM 4029</strain>
    </source>
</reference>
<dbReference type="Proteomes" id="UP000474718">
    <property type="component" value="Unassembled WGS sequence"/>
</dbReference>
<dbReference type="Proteomes" id="UP000184089">
    <property type="component" value="Unassembled WGS sequence"/>
</dbReference>
<protein>
    <submittedName>
        <fullName evidence="5">GntR family transcriptional regulator</fullName>
    </submittedName>
    <submittedName>
        <fullName evidence="7">Transcriptional regulator, GntR family</fullName>
    </submittedName>
</protein>
<evidence type="ECO:0000313" key="7">
    <source>
        <dbReference type="EMBL" id="SHG38481.1"/>
    </source>
</evidence>
<evidence type="ECO:0000313" key="8">
    <source>
        <dbReference type="Proteomes" id="UP000184089"/>
    </source>
</evidence>
<dbReference type="EMBL" id="WWVX01000005">
    <property type="protein sequence ID" value="MZL69657.1"/>
    <property type="molecule type" value="Genomic_DNA"/>
</dbReference>
<reference evidence="5" key="4">
    <citation type="submission" date="2022-06" db="EMBL/GenBank/DDBJ databases">
        <title>Isolation of gut microbiota from human fecal samples.</title>
        <authorList>
            <person name="Pamer E.G."/>
            <person name="Barat B."/>
            <person name="Waligurski E."/>
            <person name="Medina S."/>
            <person name="Paddock L."/>
            <person name="Mostad J."/>
        </authorList>
    </citation>
    <scope>NUCLEOTIDE SEQUENCE</scope>
    <source>
        <strain evidence="5">DFI.7.96</strain>
    </source>
</reference>
<dbReference type="GO" id="GO:0003700">
    <property type="term" value="F:DNA-binding transcription factor activity"/>
    <property type="evidence" value="ECO:0007669"/>
    <property type="project" value="InterPro"/>
</dbReference>
<reference evidence="7" key="1">
    <citation type="submission" date="2016-11" db="EMBL/GenBank/DDBJ databases">
        <authorList>
            <person name="Varghese N."/>
            <person name="Submissions S."/>
        </authorList>
    </citation>
    <scope>NUCLEOTIDE SEQUENCE</scope>
    <source>
        <strain evidence="7">DSM 4029</strain>
    </source>
</reference>
<evidence type="ECO:0000313" key="5">
    <source>
        <dbReference type="EMBL" id="MCQ4949386.1"/>
    </source>
</evidence>
<feature type="domain" description="HTH gntR-type" evidence="4">
    <location>
        <begin position="9"/>
        <end position="77"/>
    </location>
</feature>
<dbReference type="InterPro" id="IPR000524">
    <property type="entry name" value="Tscrpt_reg_HTH_GntR"/>
</dbReference>
<evidence type="ECO:0000313" key="9">
    <source>
        <dbReference type="Proteomes" id="UP000474718"/>
    </source>
</evidence>
<dbReference type="InterPro" id="IPR036390">
    <property type="entry name" value="WH_DNA-bd_sf"/>
</dbReference>
<dbReference type="Proteomes" id="UP001205063">
    <property type="component" value="Unassembled WGS sequence"/>
</dbReference>
<dbReference type="SUPFAM" id="SSF46785">
    <property type="entry name" value="Winged helix' DNA-binding domain"/>
    <property type="match status" value="1"/>
</dbReference>
<dbReference type="CDD" id="cd07377">
    <property type="entry name" value="WHTH_GntR"/>
    <property type="match status" value="1"/>
</dbReference>
<dbReference type="AlphaFoldDB" id="A0AAQ1RWN4"/>
<keyword evidence="1" id="KW-0805">Transcription regulation</keyword>
<reference evidence="6 9" key="3">
    <citation type="journal article" date="2019" name="Nat. Med.">
        <title>A library of human gut bacterial isolates paired with longitudinal multiomics data enables mechanistic microbiome research.</title>
        <authorList>
            <person name="Poyet M."/>
            <person name="Groussin M."/>
            <person name="Gibbons S.M."/>
            <person name="Avila-Pacheco J."/>
            <person name="Jiang X."/>
            <person name="Kearney S.M."/>
            <person name="Perrotta A.R."/>
            <person name="Berdy B."/>
            <person name="Zhao S."/>
            <person name="Lieberman T.D."/>
            <person name="Swanson P.K."/>
            <person name="Smith M."/>
            <person name="Roesemann S."/>
            <person name="Alexander J.E."/>
            <person name="Rich S.A."/>
            <person name="Livny J."/>
            <person name="Vlamakis H."/>
            <person name="Clish C."/>
            <person name="Bullock K."/>
            <person name="Deik A."/>
            <person name="Scott J."/>
            <person name="Pierce K.A."/>
            <person name="Xavier R.J."/>
            <person name="Alm E.J."/>
        </authorList>
    </citation>
    <scope>NUCLEOTIDE SEQUENCE [LARGE SCALE GENOMIC DNA]</scope>
    <source>
        <strain evidence="6 9">BIOML-A2</strain>
    </source>
</reference>
<dbReference type="GO" id="GO:0003677">
    <property type="term" value="F:DNA binding"/>
    <property type="evidence" value="ECO:0007669"/>
    <property type="project" value="UniProtKB-KW"/>
</dbReference>
<organism evidence="7 8">
    <name type="scientific">Bittarella massiliensis</name>
    <name type="common">ex Durand et al. 2017</name>
    <dbReference type="NCBI Taxonomy" id="1720313"/>
    <lineage>
        <taxon>Bacteria</taxon>
        <taxon>Bacillati</taxon>
        <taxon>Bacillota</taxon>
        <taxon>Clostridia</taxon>
        <taxon>Eubacteriales</taxon>
        <taxon>Oscillospiraceae</taxon>
        <taxon>Bittarella (ex Durand et al. 2017)</taxon>
    </lineage>
</organism>
<evidence type="ECO:0000256" key="1">
    <source>
        <dbReference type="ARBA" id="ARBA00023015"/>
    </source>
</evidence>
<keyword evidence="3" id="KW-0804">Transcription</keyword>
<dbReference type="Pfam" id="PF00392">
    <property type="entry name" value="GntR"/>
    <property type="match status" value="1"/>
</dbReference>
<keyword evidence="9" id="KW-1185">Reference proteome</keyword>
<comment type="caution">
    <text evidence="7">The sequence shown here is derived from an EMBL/GenBank/DDBJ whole genome shotgun (WGS) entry which is preliminary data.</text>
</comment>
<dbReference type="EMBL" id="FQVY01000003">
    <property type="protein sequence ID" value="SHG38481.1"/>
    <property type="molecule type" value="Genomic_DNA"/>
</dbReference>